<gene>
    <name evidence="1" type="ORF">F6X51_26440</name>
</gene>
<dbReference type="AlphaFoldDB" id="A0A6N6MDI4"/>
<sequence>MTEIHTTRPLFVGGSHAGRSFRDTAGLSLDQTNLLARQKVIHLTAFAVEDGLYGGDVIAESRSQAEAIMRRRGFGERYVGPLVRVLPVRDDEEPA</sequence>
<evidence type="ECO:0000313" key="2">
    <source>
        <dbReference type="Proteomes" id="UP000441523"/>
    </source>
</evidence>
<name>A0A6N6MDI4_9HYPH</name>
<dbReference type="RefSeq" id="WP_150966873.1">
    <property type="nucleotide sequence ID" value="NZ_VZZJ01000046.1"/>
</dbReference>
<comment type="caution">
    <text evidence="1">The sequence shown here is derived from an EMBL/GenBank/DDBJ whole genome shotgun (WGS) entry which is preliminary data.</text>
</comment>
<keyword evidence="2" id="KW-1185">Reference proteome</keyword>
<evidence type="ECO:0000313" key="1">
    <source>
        <dbReference type="EMBL" id="KAB1068751.1"/>
    </source>
</evidence>
<organism evidence="1 2">
    <name type="scientific">Methylobacterium planeticum</name>
    <dbReference type="NCBI Taxonomy" id="2615211"/>
    <lineage>
        <taxon>Bacteria</taxon>
        <taxon>Pseudomonadati</taxon>
        <taxon>Pseudomonadota</taxon>
        <taxon>Alphaproteobacteria</taxon>
        <taxon>Hyphomicrobiales</taxon>
        <taxon>Methylobacteriaceae</taxon>
        <taxon>Methylobacterium</taxon>
    </lineage>
</organism>
<reference evidence="1 2" key="1">
    <citation type="submission" date="2019-09" db="EMBL/GenBank/DDBJ databases">
        <title>YIM 132548 draft genome.</title>
        <authorList>
            <person name="Jiang L."/>
        </authorList>
    </citation>
    <scope>NUCLEOTIDE SEQUENCE [LARGE SCALE GENOMIC DNA]</scope>
    <source>
        <strain evidence="1 2">YIM 132548</strain>
    </source>
</reference>
<accession>A0A6N6MDI4</accession>
<dbReference type="Proteomes" id="UP000441523">
    <property type="component" value="Unassembled WGS sequence"/>
</dbReference>
<protein>
    <submittedName>
        <fullName evidence="1">Uncharacterized protein</fullName>
    </submittedName>
</protein>
<proteinExistence type="predicted"/>
<dbReference type="EMBL" id="VZZJ01000046">
    <property type="protein sequence ID" value="KAB1068751.1"/>
    <property type="molecule type" value="Genomic_DNA"/>
</dbReference>